<dbReference type="Proteomes" id="UP001207930">
    <property type="component" value="Unassembled WGS sequence"/>
</dbReference>
<organism evidence="2 3">
    <name type="scientific">Luteolibacter flavescens</name>
    <dbReference type="NCBI Taxonomy" id="1859460"/>
    <lineage>
        <taxon>Bacteria</taxon>
        <taxon>Pseudomonadati</taxon>
        <taxon>Verrucomicrobiota</taxon>
        <taxon>Verrucomicrobiia</taxon>
        <taxon>Verrucomicrobiales</taxon>
        <taxon>Verrucomicrobiaceae</taxon>
        <taxon>Luteolibacter</taxon>
    </lineage>
</organism>
<evidence type="ECO:0000313" key="2">
    <source>
        <dbReference type="EMBL" id="MCW1885499.1"/>
    </source>
</evidence>
<reference evidence="2 3" key="1">
    <citation type="submission" date="2022-10" db="EMBL/GenBank/DDBJ databases">
        <title>Luteolibacter flavescens strain MCCC 1K03193, whole genome shotgun sequencing project.</title>
        <authorList>
            <person name="Zhao G."/>
            <person name="Shen L."/>
        </authorList>
    </citation>
    <scope>NUCLEOTIDE SEQUENCE [LARGE SCALE GENOMIC DNA]</scope>
    <source>
        <strain evidence="2 3">MCCC 1K03193</strain>
    </source>
</reference>
<protein>
    <submittedName>
        <fullName evidence="2">Uncharacterized protein</fullName>
    </submittedName>
</protein>
<gene>
    <name evidence="2" type="ORF">OKA04_12235</name>
</gene>
<dbReference type="EMBL" id="JAPDDS010000006">
    <property type="protein sequence ID" value="MCW1885499.1"/>
    <property type="molecule type" value="Genomic_DNA"/>
</dbReference>
<proteinExistence type="predicted"/>
<keyword evidence="3" id="KW-1185">Reference proteome</keyword>
<sequence length="137" mass="15019">MKKADTTAIIQAATPLGREEAMRRLSGEDAKPLRALLSDLVDEYEIQQKEFGECPIWLKRMDGLTIEAAKEVVRGKLPDVPESGGKLPNSPENSGESLLKSPAKENCCRMCGWEPCSGRTCLHPHCPLSSQLPETVT</sequence>
<accession>A0ABT3FQN2</accession>
<evidence type="ECO:0000313" key="3">
    <source>
        <dbReference type="Proteomes" id="UP001207930"/>
    </source>
</evidence>
<dbReference type="RefSeq" id="WP_264501456.1">
    <property type="nucleotide sequence ID" value="NZ_JAPDDS010000006.1"/>
</dbReference>
<comment type="caution">
    <text evidence="2">The sequence shown here is derived from an EMBL/GenBank/DDBJ whole genome shotgun (WGS) entry which is preliminary data.</text>
</comment>
<name>A0ABT3FQN2_9BACT</name>
<feature type="region of interest" description="Disordered" evidence="1">
    <location>
        <begin position="76"/>
        <end position="99"/>
    </location>
</feature>
<evidence type="ECO:0000256" key="1">
    <source>
        <dbReference type="SAM" id="MobiDB-lite"/>
    </source>
</evidence>